<name>A0A949NBD0_9ACTN</name>
<reference evidence="2" key="1">
    <citation type="submission" date="2021-06" db="EMBL/GenBank/DDBJ databases">
        <title>Sequencing of actinobacteria type strains.</title>
        <authorList>
            <person name="Nguyen G.-S."/>
            <person name="Wentzel A."/>
        </authorList>
    </citation>
    <scope>NUCLEOTIDE SEQUENCE</scope>
    <source>
        <strain evidence="2">P38-E01</strain>
    </source>
</reference>
<dbReference type="AlphaFoldDB" id="A0A949NBD0"/>
<evidence type="ECO:0000256" key="1">
    <source>
        <dbReference type="SAM" id="MobiDB-lite"/>
    </source>
</evidence>
<dbReference type="EMBL" id="JAELVF020000004">
    <property type="protein sequence ID" value="MBU7600738.1"/>
    <property type="molecule type" value="Genomic_DNA"/>
</dbReference>
<feature type="region of interest" description="Disordered" evidence="1">
    <location>
        <begin position="109"/>
        <end position="176"/>
    </location>
</feature>
<proteinExistence type="predicted"/>
<evidence type="ECO:0000313" key="2">
    <source>
        <dbReference type="EMBL" id="MBU7600738.1"/>
    </source>
</evidence>
<dbReference type="RefSeq" id="WP_211040872.1">
    <property type="nucleotide sequence ID" value="NZ_JAELVF020000004.1"/>
</dbReference>
<comment type="caution">
    <text evidence="2">The sequence shown here is derived from an EMBL/GenBank/DDBJ whole genome shotgun (WGS) entry which is preliminary data.</text>
</comment>
<feature type="region of interest" description="Disordered" evidence="1">
    <location>
        <begin position="199"/>
        <end position="232"/>
    </location>
</feature>
<protein>
    <submittedName>
        <fullName evidence="2">Uncharacterized protein</fullName>
    </submittedName>
</protein>
<evidence type="ECO:0000313" key="3">
    <source>
        <dbReference type="Proteomes" id="UP000694501"/>
    </source>
</evidence>
<sequence>MRPITSSGAERIISVGDGKFHMPAPNPRIAMPMPPASKLPPTVLAAFAAMIAPELLILTAEGVGGQQRYSAAVEAVAQIAHRRAAQQQGQQPLPPHASYAFGNVPHRRTYDATAARPRPFRRRPVSGGRDAAHAAEAPKVTAFRRKGQSAPTETRTLPAGRARDTGGGLGCAQPGVREPEIFIPDHAGQQAREAAVVNSVKRRQDDDPGDEPGNGQMVAPFASVDYGHHGGLPDRGQIRQVLRSLAGNGQEAEAAREAVVAVRTIVPEILLSIRLGWSCRVG</sequence>
<organism evidence="2 3">
    <name type="scientific">Streptomyces tardus</name>
    <dbReference type="NCBI Taxonomy" id="2780544"/>
    <lineage>
        <taxon>Bacteria</taxon>
        <taxon>Bacillati</taxon>
        <taxon>Actinomycetota</taxon>
        <taxon>Actinomycetes</taxon>
        <taxon>Kitasatosporales</taxon>
        <taxon>Streptomycetaceae</taxon>
        <taxon>Streptomyces</taxon>
    </lineage>
</organism>
<keyword evidence="3" id="KW-1185">Reference proteome</keyword>
<accession>A0A949NBD0</accession>
<gene>
    <name evidence="2" type="ORF">JGS22_024700</name>
</gene>
<dbReference type="Proteomes" id="UP000694501">
    <property type="component" value="Unassembled WGS sequence"/>
</dbReference>